<evidence type="ECO:0000313" key="3">
    <source>
        <dbReference type="EMBL" id="KON87197.1"/>
    </source>
</evidence>
<accession>A0A0M0GCC7</accession>
<feature type="transmembrane region" description="Helical" evidence="1">
    <location>
        <begin position="168"/>
        <end position="186"/>
    </location>
</feature>
<name>A0A0M0GCC7_SPOGL</name>
<dbReference type="PATRIC" id="fig|1459.3.peg.2230"/>
<dbReference type="GO" id="GO:0004175">
    <property type="term" value="F:endopeptidase activity"/>
    <property type="evidence" value="ECO:0007669"/>
    <property type="project" value="UniProtKB-ARBA"/>
</dbReference>
<dbReference type="GO" id="GO:0080120">
    <property type="term" value="P:CAAX-box protein maturation"/>
    <property type="evidence" value="ECO:0007669"/>
    <property type="project" value="UniProtKB-ARBA"/>
</dbReference>
<sequence length="207" mass="24272">MKKRYADIIKELTDKELLFHLYLTQVLLLSISLILSFILFNSFEEFQDLFVFPDKNILVFGVAAGAAVVLIDLVLMKNLPHEMYDDGGLNEKIFQTRNFLHIAFIAAVVAFSEELLFRGVIQTHFGLVFSSIIFALVHYRYLFNWFLFVNIITLSFFIGYIYHITNNLLVTIVMHFLIDFLLGVLIRKRYLKRTKRKVEEESVFNKN</sequence>
<dbReference type="Proteomes" id="UP000037109">
    <property type="component" value="Unassembled WGS sequence"/>
</dbReference>
<keyword evidence="1" id="KW-1133">Transmembrane helix</keyword>
<evidence type="ECO:0000313" key="4">
    <source>
        <dbReference type="Proteomes" id="UP000037109"/>
    </source>
</evidence>
<dbReference type="InterPro" id="IPR003675">
    <property type="entry name" value="Rce1/LyrA-like_dom"/>
</dbReference>
<comment type="caution">
    <text evidence="3">The sequence shown here is derived from an EMBL/GenBank/DDBJ whole genome shotgun (WGS) entry which is preliminary data.</text>
</comment>
<evidence type="ECO:0000259" key="2">
    <source>
        <dbReference type="Pfam" id="PF02517"/>
    </source>
</evidence>
<proteinExistence type="predicted"/>
<dbReference type="PANTHER" id="PTHR43592">
    <property type="entry name" value="CAAX AMINO TERMINAL PROTEASE"/>
    <property type="match status" value="1"/>
</dbReference>
<protein>
    <submittedName>
        <fullName evidence="3">Membrane protein</fullName>
    </submittedName>
</protein>
<feature type="domain" description="CAAX prenyl protease 2/Lysostaphin resistance protein A-like" evidence="2">
    <location>
        <begin position="99"/>
        <end position="181"/>
    </location>
</feature>
<feature type="transmembrane region" description="Helical" evidence="1">
    <location>
        <begin position="21"/>
        <end position="43"/>
    </location>
</feature>
<keyword evidence="1" id="KW-0812">Transmembrane</keyword>
<feature type="transmembrane region" description="Helical" evidence="1">
    <location>
        <begin position="96"/>
        <end position="113"/>
    </location>
</feature>
<reference evidence="4" key="1">
    <citation type="submission" date="2015-07" db="EMBL/GenBank/DDBJ databases">
        <title>Fjat-10036 dsm4.</title>
        <authorList>
            <person name="Liu B."/>
            <person name="Wang J."/>
            <person name="Zhu Y."/>
            <person name="Liu G."/>
            <person name="Chen Q."/>
            <person name="Chen Z."/>
            <person name="Lan J."/>
            <person name="Che J."/>
            <person name="Ge C."/>
            <person name="Shi H."/>
            <person name="Pan Z."/>
            <person name="Liu X."/>
        </authorList>
    </citation>
    <scope>NUCLEOTIDE SEQUENCE [LARGE SCALE GENOMIC DNA]</scope>
    <source>
        <strain evidence="4">DSM 4</strain>
    </source>
</reference>
<dbReference type="Pfam" id="PF02517">
    <property type="entry name" value="Rce1-like"/>
    <property type="match status" value="1"/>
</dbReference>
<evidence type="ECO:0000256" key="1">
    <source>
        <dbReference type="SAM" id="Phobius"/>
    </source>
</evidence>
<dbReference type="STRING" id="1459.AF332_10470"/>
<feature type="transmembrane region" description="Helical" evidence="1">
    <location>
        <begin position="142"/>
        <end position="162"/>
    </location>
</feature>
<feature type="transmembrane region" description="Helical" evidence="1">
    <location>
        <begin position="55"/>
        <end position="75"/>
    </location>
</feature>
<feature type="transmembrane region" description="Helical" evidence="1">
    <location>
        <begin position="119"/>
        <end position="137"/>
    </location>
</feature>
<organism evidence="3 4">
    <name type="scientific">Sporosarcina globispora</name>
    <name type="common">Bacillus globisporus</name>
    <dbReference type="NCBI Taxonomy" id="1459"/>
    <lineage>
        <taxon>Bacteria</taxon>
        <taxon>Bacillati</taxon>
        <taxon>Bacillota</taxon>
        <taxon>Bacilli</taxon>
        <taxon>Bacillales</taxon>
        <taxon>Caryophanaceae</taxon>
        <taxon>Sporosarcina</taxon>
    </lineage>
</organism>
<dbReference type="PANTHER" id="PTHR43592:SF15">
    <property type="entry name" value="CAAX AMINO TERMINAL PROTEASE FAMILY PROTEIN"/>
    <property type="match status" value="1"/>
</dbReference>
<keyword evidence="4" id="KW-1185">Reference proteome</keyword>
<gene>
    <name evidence="3" type="ORF">AF332_10470</name>
</gene>
<dbReference type="EMBL" id="LGUF01000007">
    <property type="protein sequence ID" value="KON87197.1"/>
    <property type="molecule type" value="Genomic_DNA"/>
</dbReference>
<dbReference type="RefSeq" id="WP_053434543.1">
    <property type="nucleotide sequence ID" value="NZ_LGUF01000007.1"/>
</dbReference>
<dbReference type="OrthoDB" id="1523022at2"/>
<dbReference type="AlphaFoldDB" id="A0A0M0GCC7"/>
<keyword evidence="1" id="KW-0472">Membrane</keyword>